<feature type="transmembrane region" description="Helical" evidence="10">
    <location>
        <begin position="48"/>
        <end position="73"/>
    </location>
</feature>
<evidence type="ECO:0000256" key="7">
    <source>
        <dbReference type="ARBA" id="ARBA00023136"/>
    </source>
</evidence>
<dbReference type="PANTHER" id="PTHR21137:SF35">
    <property type="entry name" value="ODORANT RECEPTOR 19A-RELATED"/>
    <property type="match status" value="1"/>
</dbReference>
<keyword evidence="8" id="KW-0675">Receptor</keyword>
<dbReference type="GO" id="GO:0007165">
    <property type="term" value="P:signal transduction"/>
    <property type="evidence" value="ECO:0007669"/>
    <property type="project" value="UniProtKB-KW"/>
</dbReference>
<keyword evidence="2" id="KW-1003">Cell membrane</keyword>
<reference evidence="12" key="1">
    <citation type="submission" date="2025-08" db="UniProtKB">
        <authorList>
            <consortium name="RefSeq"/>
        </authorList>
    </citation>
    <scope>IDENTIFICATION</scope>
</reference>
<dbReference type="OrthoDB" id="7539170at2759"/>
<evidence type="ECO:0000256" key="1">
    <source>
        <dbReference type="ARBA" id="ARBA00004651"/>
    </source>
</evidence>
<dbReference type="AlphaFoldDB" id="A0A6P3YBX1"/>
<keyword evidence="11" id="KW-1185">Reference proteome</keyword>
<dbReference type="GeneID" id="106751513"/>
<keyword evidence="6 10" id="KW-1133">Transmembrane helix</keyword>
<accession>A0A6P3YBX1</accession>
<evidence type="ECO:0000256" key="10">
    <source>
        <dbReference type="SAM" id="Phobius"/>
    </source>
</evidence>
<evidence type="ECO:0000313" key="12">
    <source>
        <dbReference type="RefSeq" id="XP_014487898.1"/>
    </source>
</evidence>
<dbReference type="Proteomes" id="UP000515204">
    <property type="component" value="Unplaced"/>
</dbReference>
<evidence type="ECO:0000256" key="4">
    <source>
        <dbReference type="ARBA" id="ARBA00022692"/>
    </source>
</evidence>
<comment type="subcellular location">
    <subcellularLocation>
        <location evidence="1">Cell membrane</location>
        <topology evidence="1">Multi-pass membrane protein</topology>
    </subcellularLocation>
</comment>
<keyword evidence="7 10" id="KW-0472">Membrane</keyword>
<keyword evidence="9" id="KW-0807">Transducer</keyword>
<dbReference type="GO" id="GO:0005549">
    <property type="term" value="F:odorant binding"/>
    <property type="evidence" value="ECO:0007669"/>
    <property type="project" value="InterPro"/>
</dbReference>
<sequence length="265" mass="30278">MSWQSSTVAVDRDYKKDVQLSFQLNHWILKPLGAWPRSPGLSRANRSIYLLLNIICVSLVCFLVIPCVMFIVLDAEDLQHTVEICGAVSFCLKDIVKYSSIIFREGDIRKGIEYIENDWMNTRYYDDRSIMIKSAKFGRRLVAACAFFMYGSAAFYYIAVPFSKGKITEPDGNLTYQPLMWPVARMIIDVRYSPVNEIFFWLQCVSGFVAHSMTTGACSLAVVFAMHAYGRLELLIRSIEHLIDGRENSRGNVDDRLAMIVQQHV</sequence>
<dbReference type="KEGG" id="dqu:106751513"/>
<evidence type="ECO:0000313" key="11">
    <source>
        <dbReference type="Proteomes" id="UP000515204"/>
    </source>
</evidence>
<keyword evidence="5" id="KW-0552">Olfaction</keyword>
<gene>
    <name evidence="12" type="primary">LOC106751513</name>
</gene>
<feature type="transmembrane region" description="Helical" evidence="10">
    <location>
        <begin position="198"/>
        <end position="229"/>
    </location>
</feature>
<dbReference type="InterPro" id="IPR004117">
    <property type="entry name" value="7tm6_olfct_rcpt"/>
</dbReference>
<dbReference type="Pfam" id="PF02949">
    <property type="entry name" value="7tm_6"/>
    <property type="match status" value="1"/>
</dbReference>
<evidence type="ECO:0000256" key="8">
    <source>
        <dbReference type="ARBA" id="ARBA00023170"/>
    </source>
</evidence>
<organism evidence="11 12">
    <name type="scientific">Dinoponera quadriceps</name>
    <name type="common">South American ant</name>
    <dbReference type="NCBI Taxonomy" id="609295"/>
    <lineage>
        <taxon>Eukaryota</taxon>
        <taxon>Metazoa</taxon>
        <taxon>Ecdysozoa</taxon>
        <taxon>Arthropoda</taxon>
        <taxon>Hexapoda</taxon>
        <taxon>Insecta</taxon>
        <taxon>Pterygota</taxon>
        <taxon>Neoptera</taxon>
        <taxon>Endopterygota</taxon>
        <taxon>Hymenoptera</taxon>
        <taxon>Apocrita</taxon>
        <taxon>Aculeata</taxon>
        <taxon>Formicoidea</taxon>
        <taxon>Formicidae</taxon>
        <taxon>Ponerinae</taxon>
        <taxon>Ponerini</taxon>
        <taxon>Dinoponera</taxon>
    </lineage>
</organism>
<dbReference type="RefSeq" id="XP_014487898.1">
    <property type="nucleotide sequence ID" value="XM_014632412.1"/>
</dbReference>
<keyword evidence="4 10" id="KW-0812">Transmembrane</keyword>
<dbReference type="GO" id="GO:0004984">
    <property type="term" value="F:olfactory receptor activity"/>
    <property type="evidence" value="ECO:0007669"/>
    <property type="project" value="InterPro"/>
</dbReference>
<evidence type="ECO:0000256" key="5">
    <source>
        <dbReference type="ARBA" id="ARBA00022725"/>
    </source>
</evidence>
<feature type="non-terminal residue" evidence="12">
    <location>
        <position position="265"/>
    </location>
</feature>
<dbReference type="GO" id="GO:0005886">
    <property type="term" value="C:plasma membrane"/>
    <property type="evidence" value="ECO:0007669"/>
    <property type="project" value="UniProtKB-SubCell"/>
</dbReference>
<keyword evidence="3" id="KW-0716">Sensory transduction</keyword>
<dbReference type="PANTHER" id="PTHR21137">
    <property type="entry name" value="ODORANT RECEPTOR"/>
    <property type="match status" value="1"/>
</dbReference>
<feature type="transmembrane region" description="Helical" evidence="10">
    <location>
        <begin position="141"/>
        <end position="159"/>
    </location>
</feature>
<evidence type="ECO:0000256" key="2">
    <source>
        <dbReference type="ARBA" id="ARBA00022475"/>
    </source>
</evidence>
<proteinExistence type="predicted"/>
<name>A0A6P3YBX1_DINQU</name>
<evidence type="ECO:0000256" key="3">
    <source>
        <dbReference type="ARBA" id="ARBA00022606"/>
    </source>
</evidence>
<evidence type="ECO:0000256" key="9">
    <source>
        <dbReference type="ARBA" id="ARBA00023224"/>
    </source>
</evidence>
<protein>
    <submittedName>
        <fullName evidence="12">Uncharacterized protein LOC106751513</fullName>
    </submittedName>
</protein>
<evidence type="ECO:0000256" key="6">
    <source>
        <dbReference type="ARBA" id="ARBA00022989"/>
    </source>
</evidence>